<gene>
    <name evidence="2" type="ORF">GA0116948_11768</name>
</gene>
<dbReference type="OrthoDB" id="645652at2"/>
<accession>A0A1C4FVI0</accession>
<dbReference type="Pfam" id="PF00578">
    <property type="entry name" value="AhpC-TSA"/>
    <property type="match status" value="1"/>
</dbReference>
<evidence type="ECO:0000259" key="1">
    <source>
        <dbReference type="Pfam" id="PF00578"/>
    </source>
</evidence>
<dbReference type="InterPro" id="IPR036249">
    <property type="entry name" value="Thioredoxin-like_sf"/>
</dbReference>
<keyword evidence="3" id="KW-1185">Reference proteome</keyword>
<feature type="domain" description="Alkyl hydroperoxide reductase subunit C/ Thiol specific antioxidant" evidence="1">
    <location>
        <begin position="63"/>
        <end position="176"/>
    </location>
</feature>
<protein>
    <submittedName>
        <fullName evidence="2">Peroxiredoxin</fullName>
    </submittedName>
</protein>
<dbReference type="AlphaFoldDB" id="A0A1C4FVI0"/>
<dbReference type="RefSeq" id="WP_089715001.1">
    <property type="nucleotide sequence ID" value="NZ_FMAR01000017.1"/>
</dbReference>
<dbReference type="GO" id="GO:0016209">
    <property type="term" value="F:antioxidant activity"/>
    <property type="evidence" value="ECO:0007669"/>
    <property type="project" value="InterPro"/>
</dbReference>
<dbReference type="EMBL" id="FMAR01000017">
    <property type="protein sequence ID" value="SCC59938.1"/>
    <property type="molecule type" value="Genomic_DNA"/>
</dbReference>
<dbReference type="Proteomes" id="UP000242818">
    <property type="component" value="Unassembled WGS sequence"/>
</dbReference>
<dbReference type="InterPro" id="IPR000866">
    <property type="entry name" value="AhpC/TSA"/>
</dbReference>
<organism evidence="2 3">
    <name type="scientific">Chitinophaga costaii</name>
    <dbReference type="NCBI Taxonomy" id="1335309"/>
    <lineage>
        <taxon>Bacteria</taxon>
        <taxon>Pseudomonadati</taxon>
        <taxon>Bacteroidota</taxon>
        <taxon>Chitinophagia</taxon>
        <taxon>Chitinophagales</taxon>
        <taxon>Chitinophagaceae</taxon>
        <taxon>Chitinophaga</taxon>
    </lineage>
</organism>
<evidence type="ECO:0000313" key="3">
    <source>
        <dbReference type="Proteomes" id="UP000242818"/>
    </source>
</evidence>
<reference evidence="2 3" key="1">
    <citation type="submission" date="2016-08" db="EMBL/GenBank/DDBJ databases">
        <authorList>
            <person name="Seilhamer J.J."/>
        </authorList>
    </citation>
    <scope>NUCLEOTIDE SEQUENCE [LARGE SCALE GENOMIC DNA]</scope>
    <source>
        <strain evidence="2 3">A37T2</strain>
    </source>
</reference>
<dbReference type="Gene3D" id="3.40.30.10">
    <property type="entry name" value="Glutaredoxin"/>
    <property type="match status" value="1"/>
</dbReference>
<proteinExistence type="predicted"/>
<dbReference type="GO" id="GO:0016491">
    <property type="term" value="F:oxidoreductase activity"/>
    <property type="evidence" value="ECO:0007669"/>
    <property type="project" value="InterPro"/>
</dbReference>
<dbReference type="STRING" id="1335309.GA0116948_11768"/>
<dbReference type="SUPFAM" id="SSF52833">
    <property type="entry name" value="Thioredoxin-like"/>
    <property type="match status" value="1"/>
</dbReference>
<sequence>MSTLHRYADILDIQFPDRFESRGVQRVKINPLRKNDRFPDALLRKDALVTPASFWPHDISMPLSLLLDRPLVVAFFSVHWNQYGLDLLQHLQELHNDIKVMGGRLLLIAAEGEQVLRPLVEKYQLTFPILHDRNHGIASLAGIYEKTDPIWDRVSGINADVPIPATYVISPAQQISFAAVDPYFQQKPDTRDLLSAVYTAREQVQRVRVA</sequence>
<name>A0A1C4FVI0_9BACT</name>
<evidence type="ECO:0000313" key="2">
    <source>
        <dbReference type="EMBL" id="SCC59938.1"/>
    </source>
</evidence>